<gene>
    <name evidence="7" type="primary">mutA</name>
    <name evidence="7" type="ORF">Poly30_51680</name>
</gene>
<dbReference type="OrthoDB" id="9762378at2"/>
<dbReference type="GO" id="GO:0046872">
    <property type="term" value="F:metal ion binding"/>
    <property type="evidence" value="ECO:0007669"/>
    <property type="project" value="InterPro"/>
</dbReference>
<dbReference type="AlphaFoldDB" id="A0A518EZU4"/>
<evidence type="ECO:0000256" key="5">
    <source>
        <dbReference type="ARBA" id="ARBA00023285"/>
    </source>
</evidence>
<dbReference type="RefSeq" id="WP_145204274.1">
    <property type="nucleotide sequence ID" value="NZ_CP036434.1"/>
</dbReference>
<organism evidence="7 8">
    <name type="scientific">Saltatorellus ferox</name>
    <dbReference type="NCBI Taxonomy" id="2528018"/>
    <lineage>
        <taxon>Bacteria</taxon>
        <taxon>Pseudomonadati</taxon>
        <taxon>Planctomycetota</taxon>
        <taxon>Planctomycetia</taxon>
        <taxon>Planctomycetia incertae sedis</taxon>
        <taxon>Saltatorellus</taxon>
    </lineage>
</organism>
<evidence type="ECO:0000259" key="6">
    <source>
        <dbReference type="Pfam" id="PF01642"/>
    </source>
</evidence>
<dbReference type="SUPFAM" id="SSF52242">
    <property type="entry name" value="Cobalamin (vitamin B12)-binding domain"/>
    <property type="match status" value="1"/>
</dbReference>
<dbReference type="EC" id="5.4.99.2" evidence="7"/>
<dbReference type="InterPro" id="IPR036724">
    <property type="entry name" value="Cobalamin-bd_sf"/>
</dbReference>
<dbReference type="GO" id="GO:0031419">
    <property type="term" value="F:cobalamin binding"/>
    <property type="evidence" value="ECO:0007669"/>
    <property type="project" value="UniProtKB-KW"/>
</dbReference>
<accession>A0A518EZU4</accession>
<evidence type="ECO:0000256" key="4">
    <source>
        <dbReference type="ARBA" id="ARBA00023235"/>
    </source>
</evidence>
<proteinExistence type="inferred from homology"/>
<keyword evidence="8" id="KW-1185">Reference proteome</keyword>
<dbReference type="Pfam" id="PF01642">
    <property type="entry name" value="MM_CoA_mutase"/>
    <property type="match status" value="1"/>
</dbReference>
<dbReference type="Gene3D" id="3.20.20.240">
    <property type="entry name" value="Methylmalonyl-CoA mutase"/>
    <property type="match status" value="1"/>
</dbReference>
<comment type="similarity">
    <text evidence="2">Belongs to the methylmalonyl-CoA mutase family.</text>
</comment>
<dbReference type="Proteomes" id="UP000320390">
    <property type="component" value="Chromosome"/>
</dbReference>
<dbReference type="SUPFAM" id="SSF51703">
    <property type="entry name" value="Cobalamin (vitamin B12)-dependent enzymes"/>
    <property type="match status" value="1"/>
</dbReference>
<sequence>MTPPDRTETNPTHVSGYQARYQDWRGRVEAELGPGRDFERSLVTKTLEGLGIAPLYVADASRPAPSFEIGSGGWTIATEIAHPSAKHANADLLGDLTEGATGLCIRLGSAAKGLGDQAQRGSSGVDIEDLGALDRLLDGVYLDAIPIAFESNANALPLAATFAALCQERGVDLEDTRVEFGMDPIGALARDGALPGDMEDARRELCQLAGYSRIKLNHGRSIAIDASVWHRAGGHAAQELGFALATFVQYLRWLEDDGLAPAQAHVEFVWRFDVGRDVFTEIAKLRAARELCARVLGAMGIEECAPMKLSVTTSPRGLAKRDPWTNMLRTSLGVFAGATGGADMITALPFDTALGLPSPLGRRNARNTQLVLAHESRLEHVGDPARGAYYVEERTNGLCEAAWSVFLAVEEEGGMVKALDSDWVAGELDRSRADLHEAIAHRRWPLVGVSEYPGASLELDPDREAAEGGAIEAARAATATRLAARGTVSIGAIDDFPHAREAARQGATIEEIGDALVRGARQTMRAVPGFREASVFERLVEAAEALPEPPRVFLACLGPLARHTARAGFATQLLLAGGFEVVQSEPDLTPAQLGAAAKAAGATLVCLAGSDDDYGSDIALEALASLRDHGAREVWIAAPPERAAKPLEEAGLDGHIFMGCDAEAALSSFLKSAGADLAEVSR</sequence>
<keyword evidence="4 7" id="KW-0413">Isomerase</keyword>
<dbReference type="EMBL" id="CP036434">
    <property type="protein sequence ID" value="QDV09610.1"/>
    <property type="molecule type" value="Genomic_DNA"/>
</dbReference>
<keyword evidence="3" id="KW-0846">Cobalamin</keyword>
<name>A0A518EZU4_9BACT</name>
<dbReference type="PANTHER" id="PTHR48101:SF1">
    <property type="entry name" value="METHYLMALONYL-COA MUTASE, LARGE SUBUNIT"/>
    <property type="match status" value="1"/>
</dbReference>
<dbReference type="Gene3D" id="3.40.50.280">
    <property type="entry name" value="Cobalamin-binding domain"/>
    <property type="match status" value="1"/>
</dbReference>
<dbReference type="PANTHER" id="PTHR48101">
    <property type="entry name" value="METHYLMALONYL-COA MUTASE, MITOCHONDRIAL-RELATED"/>
    <property type="match status" value="1"/>
</dbReference>
<protein>
    <submittedName>
        <fullName evidence="7">Methylmalonyl-CoA mutase small subunit</fullName>
        <ecNumber evidence="7">5.4.99.2</ecNumber>
    </submittedName>
</protein>
<dbReference type="InterPro" id="IPR016176">
    <property type="entry name" value="Cbl-dep_enz_cat"/>
</dbReference>
<evidence type="ECO:0000256" key="3">
    <source>
        <dbReference type="ARBA" id="ARBA00022628"/>
    </source>
</evidence>
<dbReference type="InterPro" id="IPR006099">
    <property type="entry name" value="MeMalonylCoA_mutase_a/b_cat"/>
</dbReference>
<evidence type="ECO:0000313" key="7">
    <source>
        <dbReference type="EMBL" id="QDV09610.1"/>
    </source>
</evidence>
<evidence type="ECO:0000256" key="1">
    <source>
        <dbReference type="ARBA" id="ARBA00001922"/>
    </source>
</evidence>
<feature type="domain" description="Methylmalonyl-CoA mutase alpha/beta chain catalytic" evidence="6">
    <location>
        <begin position="74"/>
        <end position="517"/>
    </location>
</feature>
<dbReference type="GO" id="GO:0004494">
    <property type="term" value="F:methylmalonyl-CoA mutase activity"/>
    <property type="evidence" value="ECO:0007669"/>
    <property type="project" value="UniProtKB-EC"/>
</dbReference>
<keyword evidence="5" id="KW-0170">Cobalt</keyword>
<comment type="cofactor">
    <cofactor evidence="1">
        <name>adenosylcob(III)alamin</name>
        <dbReference type="ChEBI" id="CHEBI:18408"/>
    </cofactor>
</comment>
<reference evidence="7 8" key="1">
    <citation type="submission" date="2019-02" db="EMBL/GenBank/DDBJ databases">
        <title>Deep-cultivation of Planctomycetes and their phenomic and genomic characterization uncovers novel biology.</title>
        <authorList>
            <person name="Wiegand S."/>
            <person name="Jogler M."/>
            <person name="Boedeker C."/>
            <person name="Pinto D."/>
            <person name="Vollmers J."/>
            <person name="Rivas-Marin E."/>
            <person name="Kohn T."/>
            <person name="Peeters S.H."/>
            <person name="Heuer A."/>
            <person name="Rast P."/>
            <person name="Oberbeckmann S."/>
            <person name="Bunk B."/>
            <person name="Jeske O."/>
            <person name="Meyerdierks A."/>
            <person name="Storesund J.E."/>
            <person name="Kallscheuer N."/>
            <person name="Luecker S."/>
            <person name="Lage O.M."/>
            <person name="Pohl T."/>
            <person name="Merkel B.J."/>
            <person name="Hornburger P."/>
            <person name="Mueller R.-W."/>
            <person name="Bruemmer F."/>
            <person name="Labrenz M."/>
            <person name="Spormann A.M."/>
            <person name="Op den Camp H."/>
            <person name="Overmann J."/>
            <person name="Amann R."/>
            <person name="Jetten M.S.M."/>
            <person name="Mascher T."/>
            <person name="Medema M.H."/>
            <person name="Devos D.P."/>
            <person name="Kaster A.-K."/>
            <person name="Ovreas L."/>
            <person name="Rohde M."/>
            <person name="Galperin M.Y."/>
            <person name="Jogler C."/>
        </authorList>
    </citation>
    <scope>NUCLEOTIDE SEQUENCE [LARGE SCALE GENOMIC DNA]</scope>
    <source>
        <strain evidence="7 8">Poly30</strain>
    </source>
</reference>
<evidence type="ECO:0000313" key="8">
    <source>
        <dbReference type="Proteomes" id="UP000320390"/>
    </source>
</evidence>
<evidence type="ECO:0000256" key="2">
    <source>
        <dbReference type="ARBA" id="ARBA00008465"/>
    </source>
</evidence>